<dbReference type="AlphaFoldDB" id="A0A812LGU8"/>
<feature type="transmembrane region" description="Helical" evidence="1">
    <location>
        <begin position="254"/>
        <end position="271"/>
    </location>
</feature>
<keyword evidence="1" id="KW-0812">Transmembrane</keyword>
<proteinExistence type="predicted"/>
<organism evidence="2 3">
    <name type="scientific">Symbiodinium natans</name>
    <dbReference type="NCBI Taxonomy" id="878477"/>
    <lineage>
        <taxon>Eukaryota</taxon>
        <taxon>Sar</taxon>
        <taxon>Alveolata</taxon>
        <taxon>Dinophyceae</taxon>
        <taxon>Suessiales</taxon>
        <taxon>Symbiodiniaceae</taxon>
        <taxon>Symbiodinium</taxon>
    </lineage>
</organism>
<accession>A0A812LGU8</accession>
<sequence length="440" mass="50273">MVLGPLLRHGFKTSIQARCGQSLIDLTENLGSSCPASAADLRPAVLAFEVLLSWSFHYYQKLFQQSYDSGHQTADDYTLMLEGVPKNVTSELQLHRQLERELHMEGKIYGVCILYDFLHLPEETREKLEDMLEHIIELDDLQTGWAQPHVSTLEEHLVQDIKEDQKEFREILLKEIRCCGRAYVIFRTQEAMIRVLRERSGIQRKILDPTATDELEMVKILNRGDQPDGLRYEKAELLPRERAKTLAILPIRQFAYILIYVVSAQLFFYFMQKPWHDCAMEASSGAAGVQLASKGGFPAKRRGGVLLVNFAIQTAVAFDVEGCDFIRIAKVDEITFIWNTLLMVITLLYIVYQECDKVGLRSTFLPPEEEFSAAWWEWRRGFLLSALAEIRAYDALLSVFTEQTIMLYVLGEVGNVLGPVLFFWFALRAVFISNIGGSPT</sequence>
<dbReference type="OrthoDB" id="417020at2759"/>
<evidence type="ECO:0000313" key="2">
    <source>
        <dbReference type="EMBL" id="CAE7246753.1"/>
    </source>
</evidence>
<feature type="transmembrane region" description="Helical" evidence="1">
    <location>
        <begin position="405"/>
        <end position="427"/>
    </location>
</feature>
<gene>
    <name evidence="2" type="ORF">SNAT2548_LOCUS11759</name>
</gene>
<feature type="transmembrane region" description="Helical" evidence="1">
    <location>
        <begin position="334"/>
        <end position="352"/>
    </location>
</feature>
<keyword evidence="3" id="KW-1185">Reference proteome</keyword>
<keyword evidence="1" id="KW-1133">Transmembrane helix</keyword>
<evidence type="ECO:0000256" key="1">
    <source>
        <dbReference type="SAM" id="Phobius"/>
    </source>
</evidence>
<dbReference type="EMBL" id="CAJNDS010001091">
    <property type="protein sequence ID" value="CAE7246753.1"/>
    <property type="molecule type" value="Genomic_DNA"/>
</dbReference>
<dbReference type="Proteomes" id="UP000604046">
    <property type="component" value="Unassembled WGS sequence"/>
</dbReference>
<feature type="non-terminal residue" evidence="2">
    <location>
        <position position="1"/>
    </location>
</feature>
<comment type="caution">
    <text evidence="2">The sequence shown here is derived from an EMBL/GenBank/DDBJ whole genome shotgun (WGS) entry which is preliminary data.</text>
</comment>
<reference evidence="2" key="1">
    <citation type="submission" date="2021-02" db="EMBL/GenBank/DDBJ databases">
        <authorList>
            <person name="Dougan E. K."/>
            <person name="Rhodes N."/>
            <person name="Thang M."/>
            <person name="Chan C."/>
        </authorList>
    </citation>
    <scope>NUCLEOTIDE SEQUENCE</scope>
</reference>
<name>A0A812LGU8_9DINO</name>
<evidence type="ECO:0000313" key="3">
    <source>
        <dbReference type="Proteomes" id="UP000604046"/>
    </source>
</evidence>
<protein>
    <submittedName>
        <fullName evidence="2">Uncharacterized protein</fullName>
    </submittedName>
</protein>
<keyword evidence="1" id="KW-0472">Membrane</keyword>